<dbReference type="GO" id="GO:0008413">
    <property type="term" value="F:8-oxo-7,8-dihydroguanosine triphosphate pyrophosphatase activity"/>
    <property type="evidence" value="ECO:0007669"/>
    <property type="project" value="TreeGrafter"/>
</dbReference>
<comment type="similarity">
    <text evidence="2">Belongs to the Nudix hydrolase family.</text>
</comment>
<evidence type="ECO:0000256" key="7">
    <source>
        <dbReference type="ARBA" id="ARBA00022801"/>
    </source>
</evidence>
<dbReference type="GO" id="GO:0046872">
    <property type="term" value="F:metal ion binding"/>
    <property type="evidence" value="ECO:0007669"/>
    <property type="project" value="UniProtKB-KW"/>
</dbReference>
<evidence type="ECO:0000313" key="13">
    <source>
        <dbReference type="EMBL" id="TDA20874.1"/>
    </source>
</evidence>
<dbReference type="CDD" id="cd04693">
    <property type="entry name" value="NUDIX_Hydrolase"/>
    <property type="match status" value="1"/>
</dbReference>
<dbReference type="AlphaFoldDB" id="A0A4R4FBB6"/>
<feature type="domain" description="Nudix hydrolase" evidence="12">
    <location>
        <begin position="31"/>
        <end position="159"/>
    </location>
</feature>
<evidence type="ECO:0000256" key="4">
    <source>
        <dbReference type="ARBA" id="ARBA00022705"/>
    </source>
</evidence>
<dbReference type="EC" id="3.6.1.55" evidence="11"/>
<keyword evidence="14" id="KW-1185">Reference proteome</keyword>
<proteinExistence type="inferred from homology"/>
<comment type="catalytic activity">
    <reaction evidence="10">
        <text>8-oxo-dGTP + H2O = 8-oxo-dGMP + diphosphate + H(+)</text>
        <dbReference type="Rhea" id="RHEA:31575"/>
        <dbReference type="ChEBI" id="CHEBI:15377"/>
        <dbReference type="ChEBI" id="CHEBI:15378"/>
        <dbReference type="ChEBI" id="CHEBI:33019"/>
        <dbReference type="ChEBI" id="CHEBI:63224"/>
        <dbReference type="ChEBI" id="CHEBI:77896"/>
        <dbReference type="EC" id="3.6.1.55"/>
    </reaction>
</comment>
<accession>A0A4R4FBB6</accession>
<dbReference type="GO" id="GO:0006260">
    <property type="term" value="P:DNA replication"/>
    <property type="evidence" value="ECO:0007669"/>
    <property type="project" value="UniProtKB-KW"/>
</dbReference>
<evidence type="ECO:0000256" key="10">
    <source>
        <dbReference type="ARBA" id="ARBA00035861"/>
    </source>
</evidence>
<reference evidence="13 14" key="1">
    <citation type="journal article" date="2016" name="Nat. Microbiol.">
        <title>The Mouse Intestinal Bacterial Collection (miBC) provides host-specific insight into cultured diversity and functional potential of the gut microbiota.</title>
        <authorList>
            <person name="Lagkouvardos I."/>
            <person name="Pukall R."/>
            <person name="Abt B."/>
            <person name="Foesel B.U."/>
            <person name="Meier-Kolthoff J.P."/>
            <person name="Kumar N."/>
            <person name="Bresciani A."/>
            <person name="Martinez I."/>
            <person name="Just S."/>
            <person name="Ziegler C."/>
            <person name="Brugiroux S."/>
            <person name="Garzetti D."/>
            <person name="Wenning M."/>
            <person name="Bui T.P."/>
            <person name="Wang J."/>
            <person name="Hugenholtz F."/>
            <person name="Plugge C.M."/>
            <person name="Peterson D.A."/>
            <person name="Hornef M.W."/>
            <person name="Baines J.F."/>
            <person name="Smidt H."/>
            <person name="Walter J."/>
            <person name="Kristiansen K."/>
            <person name="Nielsen H.B."/>
            <person name="Haller D."/>
            <person name="Overmann J."/>
            <person name="Stecher B."/>
            <person name="Clavel T."/>
        </authorList>
    </citation>
    <scope>NUCLEOTIDE SEQUENCE [LARGE SCALE GENOMIC DNA]</scope>
    <source>
        <strain evidence="13 14">DSM 28560</strain>
    </source>
</reference>
<keyword evidence="3" id="KW-0515">Mutator protein</keyword>
<dbReference type="GO" id="GO:0044715">
    <property type="term" value="F:8-oxo-dGDP phosphatase activity"/>
    <property type="evidence" value="ECO:0007669"/>
    <property type="project" value="TreeGrafter"/>
</dbReference>
<dbReference type="Proteomes" id="UP000295710">
    <property type="component" value="Unassembled WGS sequence"/>
</dbReference>
<dbReference type="Pfam" id="PF00293">
    <property type="entry name" value="NUDIX"/>
    <property type="match status" value="1"/>
</dbReference>
<evidence type="ECO:0000256" key="11">
    <source>
        <dbReference type="ARBA" id="ARBA00038905"/>
    </source>
</evidence>
<comment type="caution">
    <text evidence="13">The sequence shown here is derived from an EMBL/GenBank/DDBJ whole genome shotgun (WGS) entry which is preliminary data.</text>
</comment>
<keyword evidence="8" id="KW-0460">Magnesium</keyword>
<organism evidence="13 14">
    <name type="scientific">Extibacter muris</name>
    <dbReference type="NCBI Taxonomy" id="1796622"/>
    <lineage>
        <taxon>Bacteria</taxon>
        <taxon>Bacillati</taxon>
        <taxon>Bacillota</taxon>
        <taxon>Clostridia</taxon>
        <taxon>Lachnospirales</taxon>
        <taxon>Lachnospiraceae</taxon>
        <taxon>Extibacter</taxon>
    </lineage>
</organism>
<protein>
    <recommendedName>
        <fullName evidence="11">8-oxo-dGTP diphosphatase</fullName>
        <ecNumber evidence="11">3.6.1.55</ecNumber>
    </recommendedName>
</protein>
<dbReference type="GO" id="GO:0044716">
    <property type="term" value="F:8-oxo-GDP phosphatase activity"/>
    <property type="evidence" value="ECO:0007669"/>
    <property type="project" value="TreeGrafter"/>
</dbReference>
<keyword evidence="7" id="KW-0378">Hydrolase</keyword>
<evidence type="ECO:0000256" key="5">
    <source>
        <dbReference type="ARBA" id="ARBA00022723"/>
    </source>
</evidence>
<evidence type="ECO:0000256" key="2">
    <source>
        <dbReference type="ARBA" id="ARBA00005582"/>
    </source>
</evidence>
<comment type="cofactor">
    <cofactor evidence="1">
        <name>Mg(2+)</name>
        <dbReference type="ChEBI" id="CHEBI:18420"/>
    </cofactor>
</comment>
<keyword evidence="5" id="KW-0479">Metal-binding</keyword>
<keyword evidence="9" id="KW-0234">DNA repair</keyword>
<dbReference type="InterPro" id="IPR015797">
    <property type="entry name" value="NUDIX_hydrolase-like_dom_sf"/>
</dbReference>
<dbReference type="GO" id="GO:0006281">
    <property type="term" value="P:DNA repair"/>
    <property type="evidence" value="ECO:0007669"/>
    <property type="project" value="UniProtKB-KW"/>
</dbReference>
<dbReference type="PANTHER" id="PTHR47707">
    <property type="entry name" value="8-OXO-DGTP DIPHOSPHATASE"/>
    <property type="match status" value="1"/>
</dbReference>
<keyword evidence="4" id="KW-0235">DNA replication</keyword>
<evidence type="ECO:0000313" key="14">
    <source>
        <dbReference type="Proteomes" id="UP000295710"/>
    </source>
</evidence>
<dbReference type="EMBL" id="SMMX01000014">
    <property type="protein sequence ID" value="TDA20874.1"/>
    <property type="molecule type" value="Genomic_DNA"/>
</dbReference>
<dbReference type="InterPro" id="IPR020084">
    <property type="entry name" value="NUDIX_hydrolase_CS"/>
</dbReference>
<dbReference type="GO" id="GO:0035539">
    <property type="term" value="F:8-oxo-7,8-dihydrodeoxyguanosine triphosphate pyrophosphatase activity"/>
    <property type="evidence" value="ECO:0007669"/>
    <property type="project" value="UniProtKB-EC"/>
</dbReference>
<evidence type="ECO:0000256" key="8">
    <source>
        <dbReference type="ARBA" id="ARBA00022842"/>
    </source>
</evidence>
<gene>
    <name evidence="13" type="ORF">E1963_14775</name>
</gene>
<dbReference type="SUPFAM" id="SSF55811">
    <property type="entry name" value="Nudix"/>
    <property type="match status" value="1"/>
</dbReference>
<evidence type="ECO:0000256" key="3">
    <source>
        <dbReference type="ARBA" id="ARBA00022457"/>
    </source>
</evidence>
<dbReference type="PROSITE" id="PS51462">
    <property type="entry name" value="NUDIX"/>
    <property type="match status" value="1"/>
</dbReference>
<name>A0A4R4FBB6_9FIRM</name>
<dbReference type="InterPro" id="IPR000086">
    <property type="entry name" value="NUDIX_hydrolase_dom"/>
</dbReference>
<evidence type="ECO:0000256" key="6">
    <source>
        <dbReference type="ARBA" id="ARBA00022763"/>
    </source>
</evidence>
<dbReference type="Gene3D" id="3.90.79.10">
    <property type="entry name" value="Nucleoside Triphosphate Pyrophosphohydrolase"/>
    <property type="match status" value="1"/>
</dbReference>
<dbReference type="InterPro" id="IPR047127">
    <property type="entry name" value="MutT-like"/>
</dbReference>
<evidence type="ECO:0000256" key="9">
    <source>
        <dbReference type="ARBA" id="ARBA00023204"/>
    </source>
</evidence>
<dbReference type="PROSITE" id="PS00893">
    <property type="entry name" value="NUDIX_BOX"/>
    <property type="match status" value="1"/>
</dbReference>
<evidence type="ECO:0000259" key="12">
    <source>
        <dbReference type="PROSITE" id="PS51462"/>
    </source>
</evidence>
<dbReference type="PANTHER" id="PTHR47707:SF1">
    <property type="entry name" value="NUDIX HYDROLASE FAMILY PROTEIN"/>
    <property type="match status" value="1"/>
</dbReference>
<keyword evidence="6" id="KW-0227">DNA damage</keyword>
<sequence>MTMTERWDLYNDAGEKTDVTIFRGMPIPKGYYHLSVSAWIRNSKEQYLLSQRHPNKQYPLLWECTGGSVLAGEDSLAGALREVKEELGITLDPTGAERLCHTRRDSVQDFYDVWQFHADIELSEIRMQETEVVDVKWVYRDELLMYEKGGLLHPLLTVI</sequence>
<evidence type="ECO:0000256" key="1">
    <source>
        <dbReference type="ARBA" id="ARBA00001946"/>
    </source>
</evidence>